<dbReference type="STRING" id="1798396.A2973_03050"/>
<dbReference type="PANTHER" id="PTHR30487">
    <property type="entry name" value="TYPE 4 PREPILIN-LIKE PROTEINS LEADER PEPTIDE-PROCESSING ENZYME"/>
    <property type="match status" value="1"/>
</dbReference>
<keyword evidence="4" id="KW-0997">Cell inner membrane</keyword>
<dbReference type="InterPro" id="IPR010627">
    <property type="entry name" value="Prepilin_pept_A24_N"/>
</dbReference>
<feature type="transmembrane region" description="Helical" evidence="10">
    <location>
        <begin position="222"/>
        <end position="247"/>
    </location>
</feature>
<dbReference type="InterPro" id="IPR050882">
    <property type="entry name" value="Prepilin_peptidase/N-MTase"/>
</dbReference>
<dbReference type="AlphaFoldDB" id="A0A1F6B1P5"/>
<comment type="caution">
    <text evidence="13">The sequence shown here is derived from an EMBL/GenBank/DDBJ whole genome shotgun (WGS) entry which is preliminary data.</text>
</comment>
<keyword evidence="6 10" id="KW-1133">Transmembrane helix</keyword>
<evidence type="ECO:0000256" key="10">
    <source>
        <dbReference type="SAM" id="Phobius"/>
    </source>
</evidence>
<evidence type="ECO:0000256" key="1">
    <source>
        <dbReference type="ARBA" id="ARBA00004429"/>
    </source>
</evidence>
<evidence type="ECO:0000256" key="8">
    <source>
        <dbReference type="RuleBase" id="RU003793"/>
    </source>
</evidence>
<evidence type="ECO:0000256" key="7">
    <source>
        <dbReference type="ARBA" id="ARBA00023136"/>
    </source>
</evidence>
<dbReference type="Gene3D" id="1.20.120.1220">
    <property type="match status" value="1"/>
</dbReference>
<comment type="similarity">
    <text evidence="2 8">Belongs to the peptidase A24 family.</text>
</comment>
<organism evidence="13 14">
    <name type="scientific">Candidatus Gottesmanbacteria bacterium RIFCSPLOWO2_01_FULL_49_10</name>
    <dbReference type="NCBI Taxonomy" id="1798396"/>
    <lineage>
        <taxon>Bacteria</taxon>
        <taxon>Candidatus Gottesmaniibacteriota</taxon>
    </lineage>
</organism>
<dbReference type="GO" id="GO:0006465">
    <property type="term" value="P:signal peptide processing"/>
    <property type="evidence" value="ECO:0007669"/>
    <property type="project" value="TreeGrafter"/>
</dbReference>
<dbReference type="EC" id="3.4.23.43" evidence="9"/>
<comment type="subcellular location">
    <subcellularLocation>
        <location evidence="1">Cell inner membrane</location>
        <topology evidence="1">Multi-pass membrane protein</topology>
    </subcellularLocation>
    <subcellularLocation>
        <location evidence="9">Cell membrane</location>
        <topology evidence="9">Multi-pass membrane protein</topology>
    </subcellularLocation>
</comment>
<dbReference type="EC" id="2.1.1.-" evidence="9"/>
<dbReference type="EMBL" id="MFJZ01000006">
    <property type="protein sequence ID" value="OGG30723.1"/>
    <property type="molecule type" value="Genomic_DNA"/>
</dbReference>
<evidence type="ECO:0000256" key="5">
    <source>
        <dbReference type="ARBA" id="ARBA00022692"/>
    </source>
</evidence>
<evidence type="ECO:0000256" key="3">
    <source>
        <dbReference type="ARBA" id="ARBA00022475"/>
    </source>
</evidence>
<keyword evidence="5 9" id="KW-0812">Transmembrane</keyword>
<evidence type="ECO:0000259" key="11">
    <source>
        <dbReference type="Pfam" id="PF01478"/>
    </source>
</evidence>
<keyword evidence="9" id="KW-0645">Protease</keyword>
<feature type="domain" description="Prepilin type IV endopeptidase peptidase" evidence="11">
    <location>
        <begin position="101"/>
        <end position="205"/>
    </location>
</feature>
<evidence type="ECO:0000256" key="6">
    <source>
        <dbReference type="ARBA" id="ARBA00022989"/>
    </source>
</evidence>
<keyword evidence="9" id="KW-0489">Methyltransferase</keyword>
<keyword evidence="9" id="KW-0511">Multifunctional enzyme</keyword>
<protein>
    <recommendedName>
        <fullName evidence="9">Prepilin leader peptidase/N-methyltransferase</fullName>
        <ecNumber evidence="9">2.1.1.-</ecNumber>
        <ecNumber evidence="9">3.4.23.43</ecNumber>
    </recommendedName>
</protein>
<feature type="transmembrane region" description="Helical" evidence="10">
    <location>
        <begin position="177"/>
        <end position="210"/>
    </location>
</feature>
<accession>A0A1F6B1P5</accession>
<dbReference type="InterPro" id="IPR000045">
    <property type="entry name" value="Prepilin_IV_endopep_pep"/>
</dbReference>
<dbReference type="GO" id="GO:0032259">
    <property type="term" value="P:methylation"/>
    <property type="evidence" value="ECO:0007669"/>
    <property type="project" value="UniProtKB-KW"/>
</dbReference>
<reference evidence="13 14" key="1">
    <citation type="journal article" date="2016" name="Nat. Commun.">
        <title>Thousands of microbial genomes shed light on interconnected biogeochemical processes in an aquifer system.</title>
        <authorList>
            <person name="Anantharaman K."/>
            <person name="Brown C.T."/>
            <person name="Hug L.A."/>
            <person name="Sharon I."/>
            <person name="Castelle C.J."/>
            <person name="Probst A.J."/>
            <person name="Thomas B.C."/>
            <person name="Singh A."/>
            <person name="Wilkins M.J."/>
            <person name="Karaoz U."/>
            <person name="Brodie E.L."/>
            <person name="Williams K.H."/>
            <person name="Hubbard S.S."/>
            <person name="Banfield J.F."/>
        </authorList>
    </citation>
    <scope>NUCLEOTIDE SEQUENCE [LARGE SCALE GENOMIC DNA]</scope>
</reference>
<dbReference type="GO" id="GO:0005886">
    <property type="term" value="C:plasma membrane"/>
    <property type="evidence" value="ECO:0007669"/>
    <property type="project" value="UniProtKB-SubCell"/>
</dbReference>
<comment type="catalytic activity">
    <reaction evidence="9">
        <text>Typically cleaves a -Gly-|-Phe- bond to release an N-terminal, basic peptide of 5-8 residues from type IV prepilin, and then N-methylates the new N-terminal amino group, the methyl donor being S-adenosyl-L-methionine.</text>
        <dbReference type="EC" id="3.4.23.43"/>
    </reaction>
</comment>
<feature type="transmembrane region" description="Helical" evidence="10">
    <location>
        <begin position="91"/>
        <end position="112"/>
    </location>
</feature>
<evidence type="ECO:0000256" key="2">
    <source>
        <dbReference type="ARBA" id="ARBA00005801"/>
    </source>
</evidence>
<feature type="transmembrane region" description="Helical" evidence="10">
    <location>
        <begin position="119"/>
        <end position="138"/>
    </location>
</feature>
<keyword evidence="7 10" id="KW-0472">Membrane</keyword>
<gene>
    <name evidence="13" type="ORF">A2973_03050</name>
</gene>
<dbReference type="Pfam" id="PF06750">
    <property type="entry name" value="A24_N_bact"/>
    <property type="match status" value="1"/>
</dbReference>
<evidence type="ECO:0000313" key="13">
    <source>
        <dbReference type="EMBL" id="OGG30723.1"/>
    </source>
</evidence>
<keyword evidence="9" id="KW-0378">Hydrolase</keyword>
<dbReference type="Proteomes" id="UP000176409">
    <property type="component" value="Unassembled WGS sequence"/>
</dbReference>
<evidence type="ECO:0000259" key="12">
    <source>
        <dbReference type="Pfam" id="PF06750"/>
    </source>
</evidence>
<dbReference type="Pfam" id="PF01478">
    <property type="entry name" value="Peptidase_A24"/>
    <property type="match status" value="1"/>
</dbReference>
<comment type="function">
    <text evidence="9">Plays an essential role in type IV pili and type II pseudopili formation by proteolytically removing the leader sequence from substrate proteins and subsequently monomethylating the alpha-amino group of the newly exposed N-terminal phenylalanine.</text>
</comment>
<dbReference type="PRINTS" id="PR00864">
    <property type="entry name" value="PREPILNPTASE"/>
</dbReference>
<sequence length="248" mass="27359">MDRIVAFLFGTIVGSFLSVLSDRLPRHEQVVWGRSYCDHCKKLLRWYELVPIASYLVQGGRCRRCKGKLSFQYPVVECMTGIGFVLITQKFLPPLVSLCVMVLFCSLLVITVSDMKYKIIPDSMVVSGIVAAGFLLLINNSSTYALYFVSALGAAAFFLILWMATRGCGMGLGDVKLAFLLGLWLGFPYIVIALYLAFLTGATTGVILILAQKKTLKSRIPFGPFMILGAATAAIWSTQAGILWRIFL</sequence>
<proteinExistence type="inferred from homology"/>
<evidence type="ECO:0000256" key="9">
    <source>
        <dbReference type="RuleBase" id="RU003794"/>
    </source>
</evidence>
<name>A0A1F6B1P5_9BACT</name>
<evidence type="ECO:0000256" key="4">
    <source>
        <dbReference type="ARBA" id="ARBA00022519"/>
    </source>
</evidence>
<feature type="transmembrane region" description="Helical" evidence="10">
    <location>
        <begin position="144"/>
        <end position="165"/>
    </location>
</feature>
<dbReference type="PANTHER" id="PTHR30487:SF0">
    <property type="entry name" value="PREPILIN LEADER PEPTIDASE_N-METHYLTRANSFERASE-RELATED"/>
    <property type="match status" value="1"/>
</dbReference>
<dbReference type="InterPro" id="IPR014032">
    <property type="entry name" value="Peptidase_A24A_bac"/>
</dbReference>
<keyword evidence="3" id="KW-1003">Cell membrane</keyword>
<dbReference type="GO" id="GO:0008168">
    <property type="term" value="F:methyltransferase activity"/>
    <property type="evidence" value="ECO:0007669"/>
    <property type="project" value="UniProtKB-KW"/>
</dbReference>
<feature type="domain" description="Prepilin peptidase A24 N-terminal" evidence="12">
    <location>
        <begin position="8"/>
        <end position="90"/>
    </location>
</feature>
<dbReference type="GO" id="GO:0004190">
    <property type="term" value="F:aspartic-type endopeptidase activity"/>
    <property type="evidence" value="ECO:0007669"/>
    <property type="project" value="UniProtKB-EC"/>
</dbReference>
<keyword evidence="9" id="KW-0808">Transferase</keyword>
<evidence type="ECO:0000313" key="14">
    <source>
        <dbReference type="Proteomes" id="UP000176409"/>
    </source>
</evidence>